<accession>A0A8T0AQL5</accession>
<evidence type="ECO:0000256" key="5">
    <source>
        <dbReference type="ARBA" id="ARBA00022553"/>
    </source>
</evidence>
<feature type="domain" description="Cyclin C-terminal" evidence="14">
    <location>
        <begin position="154"/>
        <end position="286"/>
    </location>
</feature>
<dbReference type="AlphaFoldDB" id="A0A8T0AQL5"/>
<reference evidence="15" key="1">
    <citation type="submission" date="2020-08" db="EMBL/GenBank/DDBJ databases">
        <title>Chromosome-level assembly of Southern catfish (Silurus meridionalis) provides insights into visual adaptation to the nocturnal and benthic lifestyles.</title>
        <authorList>
            <person name="Zhang Y."/>
            <person name="Wang D."/>
            <person name="Peng Z."/>
        </authorList>
    </citation>
    <scope>NUCLEOTIDE SEQUENCE</scope>
    <source>
        <strain evidence="15">SWU-2019-XX</strain>
        <tissue evidence="15">Muscle</tissue>
    </source>
</reference>
<evidence type="ECO:0000256" key="4">
    <source>
        <dbReference type="ARBA" id="ARBA00022490"/>
    </source>
</evidence>
<evidence type="ECO:0000256" key="3">
    <source>
        <dbReference type="ARBA" id="ARBA00009065"/>
    </source>
</evidence>
<comment type="similarity">
    <text evidence="3">Belongs to the cyclin family. Cyclin D subfamily.</text>
</comment>
<organism evidence="15 16">
    <name type="scientific">Silurus meridionalis</name>
    <name type="common">Southern catfish</name>
    <name type="synonym">Silurus soldatovi meridionalis</name>
    <dbReference type="NCBI Taxonomy" id="175797"/>
    <lineage>
        <taxon>Eukaryota</taxon>
        <taxon>Metazoa</taxon>
        <taxon>Chordata</taxon>
        <taxon>Craniata</taxon>
        <taxon>Vertebrata</taxon>
        <taxon>Euteleostomi</taxon>
        <taxon>Actinopterygii</taxon>
        <taxon>Neopterygii</taxon>
        <taxon>Teleostei</taxon>
        <taxon>Ostariophysi</taxon>
        <taxon>Siluriformes</taxon>
        <taxon>Siluridae</taxon>
        <taxon>Silurus</taxon>
    </lineage>
</organism>
<proteinExistence type="inferred from homology"/>
<evidence type="ECO:0000259" key="13">
    <source>
        <dbReference type="SMART" id="SM00385"/>
    </source>
</evidence>
<keyword evidence="16" id="KW-1185">Reference proteome</keyword>
<dbReference type="SMART" id="SM01332">
    <property type="entry name" value="Cyclin_C"/>
    <property type="match status" value="1"/>
</dbReference>
<sequence>MELFCHEKPVVVKAFLDPTIFRNDRVLRSLLEVEDTFLPQPFYFQSVQKDLKPYMRRIVATWMLEVCEEEECEEEVFLLAVNYLDRFLSAVQTKKSCLQLLGAVCLFLASKMKSNQPLSARKLCLYTDNSITSQDLLSWELIVLGKLKWNLAAVTPHDFVEHILHKLPLPQDRVTLIRKHAQTFITLCATDHSFSMFPPSMIASGSVGAAVCGLHIDHTESSVWGESMTEQLAKITHIEVECLKSCQEKIEQLLTSSLRESRQQKHQGGGVTSKGAEPPSQSCTPTDVRDIDL</sequence>
<evidence type="ECO:0000256" key="1">
    <source>
        <dbReference type="ARBA" id="ARBA00004123"/>
    </source>
</evidence>
<comment type="subcellular location">
    <subcellularLocation>
        <location evidence="2">Cytoplasm</location>
    </subcellularLocation>
    <subcellularLocation>
        <location evidence="1">Nucleus</location>
    </subcellularLocation>
</comment>
<dbReference type="InterPro" id="IPR048258">
    <property type="entry name" value="Cyclins_cyclin-box"/>
</dbReference>
<dbReference type="GO" id="GO:0005634">
    <property type="term" value="C:nucleus"/>
    <property type="evidence" value="ECO:0007669"/>
    <property type="project" value="UniProtKB-SubCell"/>
</dbReference>
<dbReference type="Proteomes" id="UP000606274">
    <property type="component" value="Unassembled WGS sequence"/>
</dbReference>
<dbReference type="FunFam" id="1.10.472.10:FF:000003">
    <property type="entry name" value="G1/S-specific cyclin-D2"/>
    <property type="match status" value="1"/>
</dbReference>
<comment type="caution">
    <text evidence="15">The sequence shown here is derived from an EMBL/GenBank/DDBJ whole genome shotgun (WGS) entry which is preliminary data.</text>
</comment>
<dbReference type="OrthoDB" id="306099at2759"/>
<keyword evidence="7" id="KW-0832">Ubl conjugation</keyword>
<dbReference type="GO" id="GO:0051301">
    <property type="term" value="P:cell division"/>
    <property type="evidence" value="ECO:0007669"/>
    <property type="project" value="UniProtKB-KW"/>
</dbReference>
<dbReference type="FunFam" id="1.10.472.10:FF:000012">
    <property type="entry name" value="G1/S-specific cyclin-D1"/>
    <property type="match status" value="1"/>
</dbReference>
<keyword evidence="9" id="KW-0539">Nucleus</keyword>
<evidence type="ECO:0000256" key="11">
    <source>
        <dbReference type="RuleBase" id="RU000383"/>
    </source>
</evidence>
<name>A0A8T0AQL5_SILME</name>
<dbReference type="Pfam" id="PF00134">
    <property type="entry name" value="Cyclin_N"/>
    <property type="match status" value="1"/>
</dbReference>
<evidence type="ECO:0000256" key="9">
    <source>
        <dbReference type="ARBA" id="ARBA00023242"/>
    </source>
</evidence>
<evidence type="ECO:0000256" key="6">
    <source>
        <dbReference type="ARBA" id="ARBA00022618"/>
    </source>
</evidence>
<keyword evidence="8 11" id="KW-0195">Cyclin</keyword>
<dbReference type="SMART" id="SM00385">
    <property type="entry name" value="CYCLIN"/>
    <property type="match status" value="1"/>
</dbReference>
<feature type="domain" description="Cyclin-like" evidence="13">
    <location>
        <begin position="61"/>
        <end position="145"/>
    </location>
</feature>
<gene>
    <name evidence="15" type="ORF">HF521_007948</name>
</gene>
<dbReference type="InterPro" id="IPR036915">
    <property type="entry name" value="Cyclin-like_sf"/>
</dbReference>
<keyword evidence="5" id="KW-0597">Phosphoprotein</keyword>
<dbReference type="InterPro" id="IPR039361">
    <property type="entry name" value="Cyclin"/>
</dbReference>
<keyword evidence="10" id="KW-0131">Cell cycle</keyword>
<evidence type="ECO:0000313" key="16">
    <source>
        <dbReference type="Proteomes" id="UP000606274"/>
    </source>
</evidence>
<evidence type="ECO:0000256" key="2">
    <source>
        <dbReference type="ARBA" id="ARBA00004496"/>
    </source>
</evidence>
<dbReference type="PROSITE" id="PS00292">
    <property type="entry name" value="CYCLINS"/>
    <property type="match status" value="1"/>
</dbReference>
<keyword evidence="6" id="KW-0132">Cell division</keyword>
<feature type="region of interest" description="Disordered" evidence="12">
    <location>
        <begin position="257"/>
        <end position="293"/>
    </location>
</feature>
<evidence type="ECO:0000256" key="10">
    <source>
        <dbReference type="ARBA" id="ARBA00023306"/>
    </source>
</evidence>
<evidence type="ECO:0000256" key="8">
    <source>
        <dbReference type="ARBA" id="ARBA00023127"/>
    </source>
</evidence>
<evidence type="ECO:0000256" key="12">
    <source>
        <dbReference type="SAM" id="MobiDB-lite"/>
    </source>
</evidence>
<dbReference type="InterPro" id="IPR013763">
    <property type="entry name" value="Cyclin-like_dom"/>
</dbReference>
<dbReference type="Gene3D" id="1.10.472.10">
    <property type="entry name" value="Cyclin-like"/>
    <property type="match status" value="2"/>
</dbReference>
<dbReference type="InterPro" id="IPR004367">
    <property type="entry name" value="Cyclin_C-dom"/>
</dbReference>
<dbReference type="SUPFAM" id="SSF47954">
    <property type="entry name" value="Cyclin-like"/>
    <property type="match status" value="2"/>
</dbReference>
<dbReference type="InterPro" id="IPR006671">
    <property type="entry name" value="Cyclin_N"/>
</dbReference>
<dbReference type="EMBL" id="JABFDY010000018">
    <property type="protein sequence ID" value="KAF7694195.1"/>
    <property type="molecule type" value="Genomic_DNA"/>
</dbReference>
<evidence type="ECO:0000256" key="7">
    <source>
        <dbReference type="ARBA" id="ARBA00022843"/>
    </source>
</evidence>
<protein>
    <recommendedName>
        <fullName evidence="17">Cyclin D2</fullName>
    </recommendedName>
</protein>
<evidence type="ECO:0000313" key="15">
    <source>
        <dbReference type="EMBL" id="KAF7694195.1"/>
    </source>
</evidence>
<keyword evidence="4" id="KW-0963">Cytoplasm</keyword>
<evidence type="ECO:0000259" key="14">
    <source>
        <dbReference type="SMART" id="SM01332"/>
    </source>
</evidence>
<dbReference type="Pfam" id="PF02984">
    <property type="entry name" value="Cyclin_C"/>
    <property type="match status" value="1"/>
</dbReference>
<evidence type="ECO:0008006" key="17">
    <source>
        <dbReference type="Google" id="ProtNLM"/>
    </source>
</evidence>
<dbReference type="PANTHER" id="PTHR10177">
    <property type="entry name" value="CYCLINS"/>
    <property type="match status" value="1"/>
</dbReference>
<dbReference type="GO" id="GO:0005737">
    <property type="term" value="C:cytoplasm"/>
    <property type="evidence" value="ECO:0007669"/>
    <property type="project" value="UniProtKB-SubCell"/>
</dbReference>